<sequence>MQDKNSFRKVVKDRRGNGLTANEDGINAEIIVNRYLDSEYFKKADIIFAYSSMKDEIPTERIIQTALKSGKRVALPKVISPVSDGAMMEFLLVDGDTLYDRGVYGIMEPGCGERVSPALGTKRIEILIPGLCFDLEKNRIGYGGGYYDRYLAQFDRKRFHVTALAYEYQIFEAVPAKEYDGKVDLVITENRWID</sequence>
<dbReference type="RefSeq" id="WP_208428670.1">
    <property type="nucleotide sequence ID" value="NZ_JAEPRJ010000001.1"/>
</dbReference>
<protein>
    <recommendedName>
        <fullName evidence="4">5-formyltetrahydrofolate cyclo-ligase</fullName>
        <ecNumber evidence="4">6.3.3.2</ecNumber>
    </recommendedName>
</protein>
<evidence type="ECO:0000256" key="4">
    <source>
        <dbReference type="RuleBase" id="RU361279"/>
    </source>
</evidence>
<name>A0ABS1IZ44_9FIRM</name>
<organism evidence="5 6">
    <name type="scientific">Catonella massiliensis</name>
    <dbReference type="NCBI Taxonomy" id="2799636"/>
    <lineage>
        <taxon>Bacteria</taxon>
        <taxon>Bacillati</taxon>
        <taxon>Bacillota</taxon>
        <taxon>Clostridia</taxon>
        <taxon>Lachnospirales</taxon>
        <taxon>Lachnospiraceae</taxon>
        <taxon>Catonella</taxon>
    </lineage>
</organism>
<dbReference type="InterPro" id="IPR037171">
    <property type="entry name" value="NagB/RpiA_transferase-like"/>
</dbReference>
<evidence type="ECO:0000313" key="6">
    <source>
        <dbReference type="Proteomes" id="UP000604730"/>
    </source>
</evidence>
<keyword evidence="4" id="KW-0460">Magnesium</keyword>
<gene>
    <name evidence="5" type="ORF">JJN12_05105</name>
</gene>
<accession>A0ABS1IZ44</accession>
<evidence type="ECO:0000313" key="5">
    <source>
        <dbReference type="EMBL" id="MBK5897166.1"/>
    </source>
</evidence>
<dbReference type="InterPro" id="IPR002698">
    <property type="entry name" value="FTHF_cligase"/>
</dbReference>
<keyword evidence="3 4" id="KW-0067">ATP-binding</keyword>
<dbReference type="GO" id="GO:0030272">
    <property type="term" value="F:5-formyltetrahydrofolate cyclo-ligase activity"/>
    <property type="evidence" value="ECO:0007669"/>
    <property type="project" value="UniProtKB-EC"/>
</dbReference>
<keyword evidence="4" id="KW-0479">Metal-binding</keyword>
<comment type="catalytic activity">
    <reaction evidence="4">
        <text>(6S)-5-formyl-5,6,7,8-tetrahydrofolate + ATP = (6R)-5,10-methenyltetrahydrofolate + ADP + phosphate</text>
        <dbReference type="Rhea" id="RHEA:10488"/>
        <dbReference type="ChEBI" id="CHEBI:30616"/>
        <dbReference type="ChEBI" id="CHEBI:43474"/>
        <dbReference type="ChEBI" id="CHEBI:57455"/>
        <dbReference type="ChEBI" id="CHEBI:57457"/>
        <dbReference type="ChEBI" id="CHEBI:456216"/>
        <dbReference type="EC" id="6.3.3.2"/>
    </reaction>
</comment>
<dbReference type="Gene3D" id="3.40.50.10420">
    <property type="entry name" value="NagB/RpiA/CoA transferase-like"/>
    <property type="match status" value="1"/>
</dbReference>
<dbReference type="Pfam" id="PF01812">
    <property type="entry name" value="5-FTHF_cyc-lig"/>
    <property type="match status" value="1"/>
</dbReference>
<keyword evidence="5" id="KW-0436">Ligase</keyword>
<comment type="similarity">
    <text evidence="1 4">Belongs to the 5-formyltetrahydrofolate cyclo-ligase family.</text>
</comment>
<dbReference type="SUPFAM" id="SSF100950">
    <property type="entry name" value="NagB/RpiA/CoA transferase-like"/>
    <property type="match status" value="1"/>
</dbReference>
<reference evidence="5 6" key="1">
    <citation type="submission" date="2021-01" db="EMBL/GenBank/DDBJ databases">
        <title>Isolation and description of Catonella massiliensis sp. nov., a novel Catonella species, isolated from a stable periodontitis subject.</title>
        <authorList>
            <person name="Antezack A."/>
            <person name="Boxberger M."/>
            <person name="La Scola B."/>
            <person name="Monnet-Corti V."/>
        </authorList>
    </citation>
    <scope>NUCLEOTIDE SEQUENCE [LARGE SCALE GENOMIC DNA]</scope>
    <source>
        <strain evidence="5 6">Marseille-Q4567</strain>
    </source>
</reference>
<comment type="caution">
    <text evidence="5">The sequence shown here is derived from an EMBL/GenBank/DDBJ whole genome shotgun (WGS) entry which is preliminary data.</text>
</comment>
<comment type="cofactor">
    <cofactor evidence="4">
        <name>Mg(2+)</name>
        <dbReference type="ChEBI" id="CHEBI:18420"/>
    </cofactor>
</comment>
<dbReference type="PIRSF" id="PIRSF006806">
    <property type="entry name" value="FTHF_cligase"/>
    <property type="match status" value="1"/>
</dbReference>
<keyword evidence="2 4" id="KW-0547">Nucleotide-binding</keyword>
<dbReference type="EMBL" id="JAEPRJ010000001">
    <property type="protein sequence ID" value="MBK5897166.1"/>
    <property type="molecule type" value="Genomic_DNA"/>
</dbReference>
<evidence type="ECO:0000256" key="2">
    <source>
        <dbReference type="ARBA" id="ARBA00022741"/>
    </source>
</evidence>
<dbReference type="InterPro" id="IPR024185">
    <property type="entry name" value="FTHF_cligase-like_sf"/>
</dbReference>
<dbReference type="Proteomes" id="UP000604730">
    <property type="component" value="Unassembled WGS sequence"/>
</dbReference>
<evidence type="ECO:0000256" key="3">
    <source>
        <dbReference type="ARBA" id="ARBA00022840"/>
    </source>
</evidence>
<keyword evidence="6" id="KW-1185">Reference proteome</keyword>
<dbReference type="NCBIfam" id="TIGR02727">
    <property type="entry name" value="MTHFS_bact"/>
    <property type="match status" value="1"/>
</dbReference>
<dbReference type="PANTHER" id="PTHR23407">
    <property type="entry name" value="ATPASE INHIBITOR/5-FORMYLTETRAHYDROFOLATE CYCLO-LIGASE"/>
    <property type="match status" value="1"/>
</dbReference>
<proteinExistence type="inferred from homology"/>
<dbReference type="PANTHER" id="PTHR23407:SF1">
    <property type="entry name" value="5-FORMYLTETRAHYDROFOLATE CYCLO-LIGASE"/>
    <property type="match status" value="1"/>
</dbReference>
<evidence type="ECO:0000256" key="1">
    <source>
        <dbReference type="ARBA" id="ARBA00010638"/>
    </source>
</evidence>
<dbReference type="EC" id="6.3.3.2" evidence="4"/>